<evidence type="ECO:0000313" key="2">
    <source>
        <dbReference type="Proteomes" id="UP000623467"/>
    </source>
</evidence>
<dbReference type="AlphaFoldDB" id="A0A8H6XUT6"/>
<accession>A0A8H6XUT6</accession>
<gene>
    <name evidence="1" type="ORF">MSAN_01748400</name>
</gene>
<keyword evidence="2" id="KW-1185">Reference proteome</keyword>
<evidence type="ECO:0000313" key="1">
    <source>
        <dbReference type="EMBL" id="KAF7347963.1"/>
    </source>
</evidence>
<protein>
    <submittedName>
        <fullName evidence="1">Uncharacterized protein</fullName>
    </submittedName>
</protein>
<sequence>MQVRCVILQQLGPSSSTPGRLVPSTSATAILAPPCRRHVSASCRVRGGAVRTAGEGERGLLGRDRFATGYKRSSLALNPSPFSARRRALPSTCSLQDAGCPLLDPNLSNVARIVEFACNALLE</sequence>
<dbReference type="Proteomes" id="UP000623467">
    <property type="component" value="Unassembled WGS sequence"/>
</dbReference>
<dbReference type="EMBL" id="JACAZH010000017">
    <property type="protein sequence ID" value="KAF7347963.1"/>
    <property type="molecule type" value="Genomic_DNA"/>
</dbReference>
<name>A0A8H6XUT6_9AGAR</name>
<reference evidence="1" key="1">
    <citation type="submission" date="2020-05" db="EMBL/GenBank/DDBJ databases">
        <title>Mycena genomes resolve the evolution of fungal bioluminescence.</title>
        <authorList>
            <person name="Tsai I.J."/>
        </authorList>
    </citation>
    <scope>NUCLEOTIDE SEQUENCE</scope>
    <source>
        <strain evidence="1">160909Yilan</strain>
    </source>
</reference>
<proteinExistence type="predicted"/>
<organism evidence="1 2">
    <name type="scientific">Mycena sanguinolenta</name>
    <dbReference type="NCBI Taxonomy" id="230812"/>
    <lineage>
        <taxon>Eukaryota</taxon>
        <taxon>Fungi</taxon>
        <taxon>Dikarya</taxon>
        <taxon>Basidiomycota</taxon>
        <taxon>Agaricomycotina</taxon>
        <taxon>Agaricomycetes</taxon>
        <taxon>Agaricomycetidae</taxon>
        <taxon>Agaricales</taxon>
        <taxon>Marasmiineae</taxon>
        <taxon>Mycenaceae</taxon>
        <taxon>Mycena</taxon>
    </lineage>
</organism>
<comment type="caution">
    <text evidence="1">The sequence shown here is derived from an EMBL/GenBank/DDBJ whole genome shotgun (WGS) entry which is preliminary data.</text>
</comment>